<feature type="compositionally biased region" description="Polar residues" evidence="1">
    <location>
        <begin position="1"/>
        <end position="12"/>
    </location>
</feature>
<keyword evidence="3" id="KW-1185">Reference proteome</keyword>
<feature type="compositionally biased region" description="Gly residues" evidence="1">
    <location>
        <begin position="141"/>
        <end position="150"/>
    </location>
</feature>
<dbReference type="EMBL" id="JBICCN010000143">
    <property type="protein sequence ID" value="KAL3090121.1"/>
    <property type="molecule type" value="Genomic_DNA"/>
</dbReference>
<dbReference type="Proteomes" id="UP001620645">
    <property type="component" value="Unassembled WGS sequence"/>
</dbReference>
<comment type="caution">
    <text evidence="2">The sequence shown here is derived from an EMBL/GenBank/DDBJ whole genome shotgun (WGS) entry which is preliminary data.</text>
</comment>
<evidence type="ECO:0000256" key="1">
    <source>
        <dbReference type="SAM" id="MobiDB-lite"/>
    </source>
</evidence>
<name>A0ABD2JHP0_HETSC</name>
<feature type="region of interest" description="Disordered" evidence="1">
    <location>
        <begin position="124"/>
        <end position="160"/>
    </location>
</feature>
<feature type="region of interest" description="Disordered" evidence="1">
    <location>
        <begin position="1"/>
        <end position="20"/>
    </location>
</feature>
<sequence>MRSIVASSSSADGMNGPVLPLRAERRRRRRQTAPIIHHPIQVVDVDDELFCVKWIIGMDERRGILGGGKEWPARDGDGPDGPDKSGRTEHRPPSFGGHFKWPIGAKRGPDNCCASVGRDWDMAERSSRRRGKEGISCLPMGLGGGAGGGRTLERFESNRI</sequence>
<reference evidence="2 3" key="1">
    <citation type="submission" date="2024-10" db="EMBL/GenBank/DDBJ databases">
        <authorList>
            <person name="Kim D."/>
        </authorList>
    </citation>
    <scope>NUCLEOTIDE SEQUENCE [LARGE SCALE GENOMIC DNA]</scope>
    <source>
        <strain evidence="2">Taebaek</strain>
    </source>
</reference>
<feature type="region of interest" description="Disordered" evidence="1">
    <location>
        <begin position="63"/>
        <end position="103"/>
    </location>
</feature>
<proteinExistence type="predicted"/>
<gene>
    <name evidence="2" type="ORF">niasHS_006573</name>
</gene>
<feature type="compositionally biased region" description="Basic and acidic residues" evidence="1">
    <location>
        <begin position="71"/>
        <end position="92"/>
    </location>
</feature>
<protein>
    <submittedName>
        <fullName evidence="2">Uncharacterized protein</fullName>
    </submittedName>
</protein>
<feature type="compositionally biased region" description="Basic and acidic residues" evidence="1">
    <location>
        <begin position="151"/>
        <end position="160"/>
    </location>
</feature>
<accession>A0ABD2JHP0</accession>
<evidence type="ECO:0000313" key="3">
    <source>
        <dbReference type="Proteomes" id="UP001620645"/>
    </source>
</evidence>
<organism evidence="2 3">
    <name type="scientific">Heterodera schachtii</name>
    <name type="common">Sugarbeet cyst nematode worm</name>
    <name type="synonym">Tylenchus schachtii</name>
    <dbReference type="NCBI Taxonomy" id="97005"/>
    <lineage>
        <taxon>Eukaryota</taxon>
        <taxon>Metazoa</taxon>
        <taxon>Ecdysozoa</taxon>
        <taxon>Nematoda</taxon>
        <taxon>Chromadorea</taxon>
        <taxon>Rhabditida</taxon>
        <taxon>Tylenchina</taxon>
        <taxon>Tylenchomorpha</taxon>
        <taxon>Tylenchoidea</taxon>
        <taxon>Heteroderidae</taxon>
        <taxon>Heteroderinae</taxon>
        <taxon>Heterodera</taxon>
    </lineage>
</organism>
<evidence type="ECO:0000313" key="2">
    <source>
        <dbReference type="EMBL" id="KAL3090121.1"/>
    </source>
</evidence>
<dbReference type="AlphaFoldDB" id="A0ABD2JHP0"/>